<feature type="transmembrane region" description="Helical" evidence="1">
    <location>
        <begin position="138"/>
        <end position="164"/>
    </location>
</feature>
<name>A0A6B0SX10_9EURY</name>
<keyword evidence="3" id="KW-1185">Reference proteome</keyword>
<keyword evidence="1" id="KW-0812">Transmembrane</keyword>
<feature type="transmembrane region" description="Helical" evidence="1">
    <location>
        <begin position="37"/>
        <end position="57"/>
    </location>
</feature>
<dbReference type="OrthoDB" id="203146at2157"/>
<accession>A0A6B0SX10</accession>
<sequence length="203" mass="20345">MDAALVLNVEDCTVVAALVRRTALAVRGSLGRRDGSVVFALATGGYLAVYLAGIGFLNANDGGTAFVVVGDPLARATDVMAPYQYEPIALLAAGPVELLFSPVNTLLGLGLGSLVGANLAVSWVAYRSPAACGLGSTAGAAAGVPALLSGFACCGPTLLIVLGLQATAGLVAAFQWLVPLSVALLVATLLWVGSRVDPAVHSQ</sequence>
<protein>
    <submittedName>
        <fullName evidence="2">Uncharacterized protein</fullName>
    </submittedName>
</protein>
<evidence type="ECO:0000313" key="3">
    <source>
        <dbReference type="Proteomes" id="UP000471521"/>
    </source>
</evidence>
<dbReference type="RefSeq" id="WP_159527386.1">
    <property type="nucleotide sequence ID" value="NZ_WUUU01000180.1"/>
</dbReference>
<evidence type="ECO:0000256" key="1">
    <source>
        <dbReference type="SAM" id="Phobius"/>
    </source>
</evidence>
<feature type="transmembrane region" description="Helical" evidence="1">
    <location>
        <begin position="170"/>
        <end position="192"/>
    </location>
</feature>
<evidence type="ECO:0000313" key="2">
    <source>
        <dbReference type="EMBL" id="MXR21979.1"/>
    </source>
</evidence>
<feature type="transmembrane region" description="Helical" evidence="1">
    <location>
        <begin position="106"/>
        <end position="126"/>
    </location>
</feature>
<dbReference type="AlphaFoldDB" id="A0A6B0SX10"/>
<comment type="caution">
    <text evidence="2">The sequence shown here is derived from an EMBL/GenBank/DDBJ whole genome shotgun (WGS) entry which is preliminary data.</text>
</comment>
<proteinExistence type="predicted"/>
<gene>
    <name evidence="2" type="ORF">GRX66_15740</name>
</gene>
<reference evidence="2 3" key="1">
    <citation type="submission" date="2019-12" db="EMBL/GenBank/DDBJ databases">
        <title>Isolation and characterization of three novel carbon monoxide-oxidizing members of Halobacteria from salione crusts and soils.</title>
        <authorList>
            <person name="Myers M.R."/>
            <person name="King G.M."/>
        </authorList>
    </citation>
    <scope>NUCLEOTIDE SEQUENCE [LARGE SCALE GENOMIC DNA]</scope>
    <source>
        <strain evidence="2 3">PCN9</strain>
    </source>
</reference>
<keyword evidence="1" id="KW-1133">Transmembrane helix</keyword>
<organism evidence="2 3">
    <name type="scientific">Halobacterium bonnevillei</name>
    <dbReference type="NCBI Taxonomy" id="2692200"/>
    <lineage>
        <taxon>Archaea</taxon>
        <taxon>Methanobacteriati</taxon>
        <taxon>Methanobacteriota</taxon>
        <taxon>Stenosarchaea group</taxon>
        <taxon>Halobacteria</taxon>
        <taxon>Halobacteriales</taxon>
        <taxon>Halobacteriaceae</taxon>
        <taxon>Halobacterium</taxon>
    </lineage>
</organism>
<dbReference type="EMBL" id="WUUU01000180">
    <property type="protein sequence ID" value="MXR21979.1"/>
    <property type="molecule type" value="Genomic_DNA"/>
</dbReference>
<keyword evidence="1" id="KW-0472">Membrane</keyword>
<dbReference type="Proteomes" id="UP000471521">
    <property type="component" value="Unassembled WGS sequence"/>
</dbReference>